<dbReference type="Gene3D" id="1.20.1280.50">
    <property type="match status" value="1"/>
</dbReference>
<dbReference type="SUPFAM" id="SSF81383">
    <property type="entry name" value="F-box domain"/>
    <property type="match status" value="1"/>
</dbReference>
<dbReference type="InterPro" id="IPR032675">
    <property type="entry name" value="LRR_dom_sf"/>
</dbReference>
<accession>A0AAN6IRA3</accession>
<proteinExistence type="predicted"/>
<evidence type="ECO:0000313" key="2">
    <source>
        <dbReference type="EMBL" id="KAJ8988424.1"/>
    </source>
</evidence>
<evidence type="ECO:0000259" key="1">
    <source>
        <dbReference type="PROSITE" id="PS50181"/>
    </source>
</evidence>
<dbReference type="EMBL" id="JAJGCB010000018">
    <property type="protein sequence ID" value="KAJ8988424.1"/>
    <property type="molecule type" value="Genomic_DNA"/>
</dbReference>
<gene>
    <name evidence="2" type="ORF">HRR80_007452</name>
</gene>
<dbReference type="Proteomes" id="UP001161757">
    <property type="component" value="Unassembled WGS sequence"/>
</dbReference>
<feature type="domain" description="F-box" evidence="1">
    <location>
        <begin position="8"/>
        <end position="53"/>
    </location>
</feature>
<sequence>MIAPTPPSLLLLDLPDEILISILGYLDIPSLRNAVLVCKHFNGLAEPFLYHTIEILNGLQAAALSASLYANPHRTTWIRSLLVSTKFGEDEGLNTLPPHMAEMRNLQELCLETPDCNAKFPDERVGWVNLQDRYERIFESASAVVPQSARVLPNLRKCTLHFVDGQKEMYSMTRYPMLFLHPNLRSLTISCASTDFPDKLLTPFHGDQSLIKSMNLEHLHLEECDIYSPSLAILLSFPRALRSLKISEGIRYDGIFTARSSRLHGNVTPSSFVDALSQHCTDSLEHLSLALGYMRQGFEQINQPGSFLNLTAFHALKQLDLDVRTANLVRVRGNCDHATWRRLPPNLETLKIFGIPFGERPPFRARRRVWLPFETCLVKEKAGHGVRMLKNLVCSYEYYREDDEDPPMSVTDDDDSIFETSQVVISQQRMADRCNELAPLFRRHGVRLEVEVVVLPNGFIPPYLHTEEKPKSYTFWESAPA</sequence>
<protein>
    <recommendedName>
        <fullName evidence="1">F-box domain-containing protein</fullName>
    </recommendedName>
</protein>
<dbReference type="CDD" id="cd09917">
    <property type="entry name" value="F-box_SF"/>
    <property type="match status" value="1"/>
</dbReference>
<dbReference type="Pfam" id="PF12937">
    <property type="entry name" value="F-box-like"/>
    <property type="match status" value="1"/>
</dbReference>
<dbReference type="PROSITE" id="PS50181">
    <property type="entry name" value="FBOX"/>
    <property type="match status" value="1"/>
</dbReference>
<dbReference type="AlphaFoldDB" id="A0AAN6IRA3"/>
<dbReference type="Gene3D" id="3.80.10.10">
    <property type="entry name" value="Ribonuclease Inhibitor"/>
    <property type="match status" value="1"/>
</dbReference>
<name>A0AAN6IRA3_EXODE</name>
<dbReference type="SUPFAM" id="SSF52047">
    <property type="entry name" value="RNI-like"/>
    <property type="match status" value="1"/>
</dbReference>
<organism evidence="2 3">
    <name type="scientific">Exophiala dermatitidis</name>
    <name type="common">Black yeast-like fungus</name>
    <name type="synonym">Wangiella dermatitidis</name>
    <dbReference type="NCBI Taxonomy" id="5970"/>
    <lineage>
        <taxon>Eukaryota</taxon>
        <taxon>Fungi</taxon>
        <taxon>Dikarya</taxon>
        <taxon>Ascomycota</taxon>
        <taxon>Pezizomycotina</taxon>
        <taxon>Eurotiomycetes</taxon>
        <taxon>Chaetothyriomycetidae</taxon>
        <taxon>Chaetothyriales</taxon>
        <taxon>Herpotrichiellaceae</taxon>
        <taxon>Exophiala</taxon>
    </lineage>
</organism>
<reference evidence="2" key="1">
    <citation type="submission" date="2023-01" db="EMBL/GenBank/DDBJ databases">
        <title>Exophiala dermititidis isolated from Cystic Fibrosis Patient.</title>
        <authorList>
            <person name="Kurbessoian T."/>
            <person name="Crocker A."/>
            <person name="Murante D."/>
            <person name="Hogan D.A."/>
            <person name="Stajich J.E."/>
        </authorList>
    </citation>
    <scope>NUCLEOTIDE SEQUENCE</scope>
    <source>
        <strain evidence="2">Ex8</strain>
    </source>
</reference>
<dbReference type="InterPro" id="IPR036047">
    <property type="entry name" value="F-box-like_dom_sf"/>
</dbReference>
<evidence type="ECO:0000313" key="3">
    <source>
        <dbReference type="Proteomes" id="UP001161757"/>
    </source>
</evidence>
<dbReference type="SMART" id="SM00256">
    <property type="entry name" value="FBOX"/>
    <property type="match status" value="1"/>
</dbReference>
<comment type="caution">
    <text evidence="2">The sequence shown here is derived from an EMBL/GenBank/DDBJ whole genome shotgun (WGS) entry which is preliminary data.</text>
</comment>
<dbReference type="InterPro" id="IPR001810">
    <property type="entry name" value="F-box_dom"/>
</dbReference>